<evidence type="ECO:0000313" key="2">
    <source>
        <dbReference type="Proteomes" id="UP001057402"/>
    </source>
</evidence>
<reference evidence="2" key="1">
    <citation type="journal article" date="2023" name="Front. Plant Sci.">
        <title>Chromosomal-level genome assembly of Melastoma candidum provides insights into trichome evolution.</title>
        <authorList>
            <person name="Zhong Y."/>
            <person name="Wu W."/>
            <person name="Sun C."/>
            <person name="Zou P."/>
            <person name="Liu Y."/>
            <person name="Dai S."/>
            <person name="Zhou R."/>
        </authorList>
    </citation>
    <scope>NUCLEOTIDE SEQUENCE [LARGE SCALE GENOMIC DNA]</scope>
</reference>
<comment type="caution">
    <text evidence="1">The sequence shown here is derived from an EMBL/GenBank/DDBJ whole genome shotgun (WGS) entry which is preliminary data.</text>
</comment>
<evidence type="ECO:0000313" key="1">
    <source>
        <dbReference type="EMBL" id="KAI4321404.1"/>
    </source>
</evidence>
<gene>
    <name evidence="1" type="ORF">MLD38_034788</name>
</gene>
<accession>A0ACB9MAP5</accession>
<protein>
    <submittedName>
        <fullName evidence="1">Uncharacterized protein</fullName>
    </submittedName>
</protein>
<proteinExistence type="predicted"/>
<organism evidence="1 2">
    <name type="scientific">Melastoma candidum</name>
    <dbReference type="NCBI Taxonomy" id="119954"/>
    <lineage>
        <taxon>Eukaryota</taxon>
        <taxon>Viridiplantae</taxon>
        <taxon>Streptophyta</taxon>
        <taxon>Embryophyta</taxon>
        <taxon>Tracheophyta</taxon>
        <taxon>Spermatophyta</taxon>
        <taxon>Magnoliopsida</taxon>
        <taxon>eudicotyledons</taxon>
        <taxon>Gunneridae</taxon>
        <taxon>Pentapetalae</taxon>
        <taxon>rosids</taxon>
        <taxon>malvids</taxon>
        <taxon>Myrtales</taxon>
        <taxon>Melastomataceae</taxon>
        <taxon>Melastomatoideae</taxon>
        <taxon>Melastomateae</taxon>
        <taxon>Melastoma</taxon>
    </lineage>
</organism>
<dbReference type="EMBL" id="CM042889">
    <property type="protein sequence ID" value="KAI4321404.1"/>
    <property type="molecule type" value="Genomic_DNA"/>
</dbReference>
<sequence length="329" mass="37204">MTRCFSLTESRNWCYRSTFAKHGLRPVLTNLGNGFGSTVIHLYLPKSPEPSKPNLLLIHGLGANALWQFADALPHLSPCFNLYIPDLLFFGYSYTNLPDRSDSFQARCIARALKAHSVARFSLVGLSYGGFVGYRLAALFPEEVEKVVVCCAGVCMEQEDLKVFSVTDLEEAVRILVPETPDRLRELVGYTMHKGIPVRLIPSCLLKDFIDAMCAEFVEEKRDLVRDIPKNRKITDIPRITQPLLIIWGEHDQIFPVELAYRLKEHVGENSQLEIIKDTGHACNVQKPKEFYAILKSFLFSSQSAISPVNESNDCKGEKEKETEMTMQN</sequence>
<keyword evidence="2" id="KW-1185">Reference proteome</keyword>
<name>A0ACB9MAP5_9MYRT</name>
<dbReference type="Proteomes" id="UP001057402">
    <property type="component" value="Chromosome 10"/>
</dbReference>